<organism evidence="1 2">
    <name type="scientific">Brucella daejeonensis</name>
    <dbReference type="NCBI Taxonomy" id="659015"/>
    <lineage>
        <taxon>Bacteria</taxon>
        <taxon>Pseudomonadati</taxon>
        <taxon>Pseudomonadota</taxon>
        <taxon>Alphaproteobacteria</taxon>
        <taxon>Hyphomicrobiales</taxon>
        <taxon>Brucellaceae</taxon>
        <taxon>Brucella/Ochrobactrum group</taxon>
        <taxon>Brucella</taxon>
    </lineage>
</organism>
<name>A0A7W9B1T4_9HYPH</name>
<reference evidence="1 2" key="1">
    <citation type="submission" date="2020-08" db="EMBL/GenBank/DDBJ databases">
        <title>Genomic Encyclopedia of Type Strains, Phase IV (KMG-IV): sequencing the most valuable type-strain genomes for metagenomic binning, comparative biology and taxonomic classification.</title>
        <authorList>
            <person name="Goeker M."/>
        </authorList>
    </citation>
    <scope>NUCLEOTIDE SEQUENCE [LARGE SCALE GENOMIC DNA]</scope>
    <source>
        <strain evidence="1 2">DSM 26944</strain>
    </source>
</reference>
<dbReference type="RefSeq" id="WP_183658549.1">
    <property type="nucleotide sequence ID" value="NZ_JACIJG010000055.1"/>
</dbReference>
<dbReference type="AlphaFoldDB" id="A0A7W9B1T4"/>
<dbReference type="Proteomes" id="UP000555546">
    <property type="component" value="Unassembled WGS sequence"/>
</dbReference>
<evidence type="ECO:0000313" key="2">
    <source>
        <dbReference type="Proteomes" id="UP000555546"/>
    </source>
</evidence>
<dbReference type="EMBL" id="JACIJG010000055">
    <property type="protein sequence ID" value="MBB5704675.1"/>
    <property type="molecule type" value="Genomic_DNA"/>
</dbReference>
<accession>A0A7W9B1T4</accession>
<sequence>MTELKPFLEDMLSMSTGSDGRTLQVHFCRPVTADDRKALMDAHNFAVTRPAPADLKAGDRKHYKLIRKSLQNKGLLPAATDTGLARLSLVRGGGLEPNQNGDYIRFSQADQLLAAERAEKEKLEAAWLEAEGIISDLQADNAALVHDLNRIKDHETELVNDNAAKDAAYERLEQQAIKDRKLRDEAQNDADLWRFSVDMGDQPSLLVKVWQQHKGLEADNAAQAARIKELEARLFDAANAEPGEHQEILDALEAHNSGEEQ</sequence>
<keyword evidence="2" id="KW-1185">Reference proteome</keyword>
<gene>
    <name evidence="1" type="ORF">FHS76_004605</name>
</gene>
<comment type="caution">
    <text evidence="1">The sequence shown here is derived from an EMBL/GenBank/DDBJ whole genome shotgun (WGS) entry which is preliminary data.</text>
</comment>
<proteinExistence type="predicted"/>
<protein>
    <submittedName>
        <fullName evidence="1">Uncharacterized protein</fullName>
    </submittedName>
</protein>
<evidence type="ECO:0000313" key="1">
    <source>
        <dbReference type="EMBL" id="MBB5704675.1"/>
    </source>
</evidence>